<protein>
    <submittedName>
        <fullName evidence="2">Uncharacterized protein</fullName>
    </submittedName>
</protein>
<evidence type="ECO:0000313" key="1">
    <source>
        <dbReference type="EMBL" id="KAK2633271.1"/>
    </source>
</evidence>
<dbReference type="Proteomes" id="UP000030711">
    <property type="component" value="Unassembled WGS sequence"/>
</dbReference>
<reference evidence="2" key="1">
    <citation type="submission" date="2013-07" db="EMBL/GenBank/DDBJ databases">
        <title>The genome of Eucalyptus grandis.</title>
        <authorList>
            <person name="Schmutz J."/>
            <person name="Hayes R."/>
            <person name="Myburg A."/>
            <person name="Tuskan G."/>
            <person name="Grattapaglia D."/>
            <person name="Rokhsar D.S."/>
        </authorList>
    </citation>
    <scope>NUCLEOTIDE SEQUENCE</scope>
    <source>
        <tissue evidence="2">Leaf extractions</tissue>
    </source>
</reference>
<keyword evidence="3" id="KW-1185">Reference proteome</keyword>
<reference evidence="1" key="2">
    <citation type="journal article" date="2014" name="Nature">
        <title>The genome of Eucalyptus grandis.</title>
        <authorList>
            <person name="Myburg A.A."/>
            <person name="Grattapaglia D."/>
            <person name="Tuskan G.A."/>
            <person name="Hellsten U."/>
            <person name="Hayes R.D."/>
            <person name="Grimwood J."/>
            <person name="Jenkins J."/>
            <person name="Lindquist E."/>
            <person name="Tice H."/>
            <person name="Bauer D."/>
            <person name="Goodstein D.M."/>
            <person name="Dubchak I."/>
            <person name="Poliakov A."/>
            <person name="Mizrachi E."/>
            <person name="Kullan A.R."/>
            <person name="Hussey S.G."/>
            <person name="Pinard D."/>
            <person name="van der Merwe K."/>
            <person name="Singh P."/>
            <person name="van Jaarsveld I."/>
            <person name="Silva-Junior O.B."/>
            <person name="Togawa R.C."/>
            <person name="Pappas M.R."/>
            <person name="Faria D.A."/>
            <person name="Sansaloni C.P."/>
            <person name="Petroli C.D."/>
            <person name="Yang X."/>
            <person name="Ranjan P."/>
            <person name="Tschaplinski T.J."/>
            <person name="Ye C.Y."/>
            <person name="Li T."/>
            <person name="Sterck L."/>
            <person name="Vanneste K."/>
            <person name="Murat F."/>
            <person name="Soler M."/>
            <person name="Clemente H.S."/>
            <person name="Saidi N."/>
            <person name="Cassan-Wang H."/>
            <person name="Dunand C."/>
            <person name="Hefer C.A."/>
            <person name="Bornberg-Bauer E."/>
            <person name="Kersting A.R."/>
            <person name="Vining K."/>
            <person name="Amarasinghe V."/>
            <person name="Ranik M."/>
            <person name="Naithani S."/>
            <person name="Elser J."/>
            <person name="Boyd A.E."/>
            <person name="Liston A."/>
            <person name="Spatafora J.W."/>
            <person name="Dharmwardhana P."/>
            <person name="Raja R."/>
            <person name="Sullivan C."/>
            <person name="Romanel E."/>
            <person name="Alves-Ferreira M."/>
            <person name="Kulheim C."/>
            <person name="Foley W."/>
            <person name="Carocha V."/>
            <person name="Paiva J."/>
            <person name="Kudrna D."/>
            <person name="Brommonschenkel S.H."/>
            <person name="Pasquali G."/>
            <person name="Byrne M."/>
            <person name="Rigault P."/>
            <person name="Tibbits J."/>
            <person name="Spokevicius A."/>
            <person name="Jones R.C."/>
            <person name="Steane D.A."/>
            <person name="Vaillancourt R.E."/>
            <person name="Potts B.M."/>
            <person name="Joubert F."/>
            <person name="Barry K."/>
            <person name="Pappas G.J."/>
            <person name="Strauss S.H."/>
            <person name="Jaiswal P."/>
            <person name="Grima-Pettenati J."/>
            <person name="Salse J."/>
            <person name="Van de Peer Y."/>
            <person name="Rokhsar D.S."/>
            <person name="Schmutz J."/>
        </authorList>
    </citation>
    <scope>NUCLEOTIDE SEQUENCE</scope>
    <source>
        <tissue evidence="1">Leaf extractions</tissue>
    </source>
</reference>
<dbReference type="Gramene" id="KCW46015">
    <property type="protein sequence ID" value="KCW46015"/>
    <property type="gene ID" value="EUGRSUZ_L00079"/>
</dbReference>
<name>A0A058ZYB5_EUCGR</name>
<evidence type="ECO:0000313" key="2">
    <source>
        <dbReference type="EMBL" id="KCW46015.1"/>
    </source>
</evidence>
<reference evidence="1" key="4">
    <citation type="submission" date="2023-07" db="EMBL/GenBank/DDBJ databases">
        <authorList>
            <person name="Myburg A.A."/>
            <person name="Grattapaglia D."/>
            <person name="Tuskan G.A."/>
            <person name="Hellsten U."/>
            <person name="Hayes R.D."/>
            <person name="Grimwood J."/>
            <person name="Jenkins J."/>
            <person name="Lindquist E."/>
            <person name="Tice H."/>
            <person name="Bauer D."/>
            <person name="Goodstein D.M."/>
            <person name="Dubchak I."/>
            <person name="Poliakov A."/>
            <person name="Mizrachi E."/>
            <person name="Kullan A.R."/>
            <person name="Hussey S.G."/>
            <person name="Pinard D."/>
            <person name="Van D.M."/>
            <person name="Singh P."/>
            <person name="Van J.I."/>
            <person name="Silva-Junior O.B."/>
            <person name="Togawa R.C."/>
            <person name="Pappas M.R."/>
            <person name="Faria D.A."/>
            <person name="Sansaloni C.P."/>
            <person name="Petroli C.D."/>
            <person name="Yang X."/>
            <person name="Ranjan P."/>
            <person name="Tschaplinski T.J."/>
            <person name="Ye C.Y."/>
            <person name="Li T."/>
            <person name="Sterck L."/>
            <person name="Vanneste K."/>
            <person name="Murat F."/>
            <person name="Soler M."/>
            <person name="Clemente H.S."/>
            <person name="Saidi N."/>
            <person name="Cassan-Wang H."/>
            <person name="Dunand C."/>
            <person name="Hefer C.A."/>
            <person name="Bornberg-Bauer E."/>
            <person name="Kersting A.R."/>
            <person name="Vining K."/>
            <person name="Amarasinghe V."/>
            <person name="Ranik M."/>
            <person name="Naithani S."/>
            <person name="Elser J."/>
            <person name="Boyd A.E."/>
            <person name="Liston A."/>
            <person name="Spatafora J.W."/>
            <person name="Dharmwardhana P."/>
            <person name="Raja R."/>
            <person name="Sullivan C."/>
            <person name="Romanel E."/>
            <person name="Alves-Ferreira M."/>
            <person name="Kulheim C."/>
            <person name="Foley W."/>
            <person name="Carocha V."/>
            <person name="Paiva J."/>
            <person name="Kudrna D."/>
            <person name="Brommonschenkel S.H."/>
            <person name="Pasquali G."/>
            <person name="Byrne M."/>
            <person name="Rigault P."/>
            <person name="Tibbits J."/>
            <person name="Spokevicius A."/>
            <person name="Jones R.C."/>
            <person name="Steane D.A."/>
            <person name="Vaillancourt R.E."/>
            <person name="Potts B.M."/>
            <person name="Joubert F."/>
            <person name="Barry K."/>
            <person name="Pappas G.J."/>
            <person name="Strauss S.H."/>
            <person name="Jaiswal P."/>
            <person name="Grima-Pettenati J."/>
            <person name="Salse J."/>
            <person name="Van D.P."/>
            <person name="Rokhsar D.S."/>
            <person name="Schmutz J."/>
        </authorList>
    </citation>
    <scope>NUCLEOTIDE SEQUENCE</scope>
    <source>
        <tissue evidence="1">Leaf extractions</tissue>
    </source>
</reference>
<evidence type="ECO:0000313" key="3">
    <source>
        <dbReference type="Proteomes" id="UP000030711"/>
    </source>
</evidence>
<accession>A0A058ZYB5</accession>
<dbReference type="InParanoid" id="A0A058ZYB5"/>
<dbReference type="EMBL" id="KK198765">
    <property type="protein sequence ID" value="KCW46015.1"/>
    <property type="molecule type" value="Genomic_DNA"/>
</dbReference>
<proteinExistence type="predicted"/>
<gene>
    <name evidence="2" type="ORF">EUGRSUZ_L00079</name>
</gene>
<sequence>MLIFKIKNGFEVSLSDLILDTMVKCSVSKGKDLLDGMALTHTFKSFDGNLDGKTPKALLDGQYIGESTLTSLDI</sequence>
<dbReference type="EMBL" id="MU848260">
    <property type="protein sequence ID" value="KAK2633271.1"/>
    <property type="molecule type" value="Genomic_DNA"/>
</dbReference>
<organism evidence="2">
    <name type="scientific">Eucalyptus grandis</name>
    <name type="common">Flooded gum</name>
    <dbReference type="NCBI Taxonomy" id="71139"/>
    <lineage>
        <taxon>Eukaryota</taxon>
        <taxon>Viridiplantae</taxon>
        <taxon>Streptophyta</taxon>
        <taxon>Embryophyta</taxon>
        <taxon>Tracheophyta</taxon>
        <taxon>Spermatophyta</taxon>
        <taxon>Magnoliopsida</taxon>
        <taxon>eudicotyledons</taxon>
        <taxon>Gunneridae</taxon>
        <taxon>Pentapetalae</taxon>
        <taxon>rosids</taxon>
        <taxon>malvids</taxon>
        <taxon>Myrtales</taxon>
        <taxon>Myrtaceae</taxon>
        <taxon>Myrtoideae</taxon>
        <taxon>Eucalypteae</taxon>
        <taxon>Eucalyptus</taxon>
    </lineage>
</organism>
<dbReference type="AlphaFoldDB" id="A0A058ZYB5"/>
<reference evidence="1" key="3">
    <citation type="submission" date="2023-04" db="EMBL/GenBank/DDBJ databases">
        <title>WGS assembly of Eucalyptus grandis.</title>
        <authorList>
            <person name="Myburg A."/>
            <person name="Grattapaglia D."/>
            <person name="Tuskan G."/>
            <person name="Hellsten U."/>
            <person name="Hayes R."/>
            <person name="Grimwood J."/>
            <person name="Jenkins J."/>
            <person name="Lindquist E."/>
            <person name="Tice H."/>
            <person name="Bauer D."/>
            <person name="Goodstein D."/>
            <person name="Dubchak I."/>
            <person name="Poliakov A."/>
            <person name="Mizrachi E."/>
            <person name="Kullan A."/>
            <person name="Hussey S."/>
            <person name="Pinard D."/>
            <person name="Van D."/>
            <person name="Singh P."/>
            <person name="Van J."/>
            <person name="Silva-Junior O."/>
            <person name="Togawa R."/>
            <person name="Pappas M."/>
            <person name="Faria D."/>
            <person name="Sansaloni C."/>
            <person name="Petroli C."/>
            <person name="Yang X."/>
            <person name="Ranjan P."/>
            <person name="Tschaplinski T."/>
            <person name="Ye C."/>
            <person name="Li T."/>
            <person name="Sterck L."/>
            <person name="Vanneste K."/>
            <person name="Murat F."/>
            <person name="Soler M."/>
            <person name="Clemente H."/>
            <person name="Saidi N."/>
            <person name="Cassan-Wang H."/>
            <person name="Dunand C."/>
            <person name="Hefer C."/>
            <person name="Bornberg-Bauer E."/>
            <person name="Kersting A."/>
            <person name="Vining K."/>
            <person name="Amarasinghe V."/>
            <person name="Ranik M."/>
            <person name="Naithani S."/>
            <person name="Elser J."/>
            <person name="Boyd A."/>
            <person name="Liston A."/>
            <person name="Spatafora J."/>
            <person name="Dharmwardhana P."/>
            <person name="Raja R."/>
            <person name="Sullivan C."/>
            <person name="Romanel E."/>
            <person name="Alves-Ferreira M."/>
            <person name="Kulheim C."/>
            <person name="Foley W."/>
            <person name="Carocha V."/>
            <person name="Paiva J."/>
            <person name="Kudrna D."/>
            <person name="Brommonschenkel S."/>
            <person name="Pasquali G."/>
            <person name="Byrne M."/>
            <person name="Rigault P."/>
            <person name="Tibbits J."/>
            <person name="Spokevicius A."/>
            <person name="Jones R."/>
            <person name="Steane D."/>
            <person name="Vaillancourt R."/>
            <person name="Potts B."/>
            <person name="Joubert F."/>
            <person name="Barry K."/>
            <person name="Pappas G."/>
            <person name="Strauss S."/>
            <person name="Jaiswal P."/>
            <person name="Grima-Pettenati J."/>
            <person name="Salse J."/>
            <person name="Van D."/>
            <person name="Rokhsar D."/>
            <person name="Schmutz J."/>
        </authorList>
    </citation>
    <scope>NUCLEOTIDE SEQUENCE</scope>
    <source>
        <tissue evidence="1">Leaf extractions</tissue>
    </source>
</reference>